<dbReference type="RefSeq" id="WP_004966982.1">
    <property type="nucleotide sequence ID" value="NZ_RBWW01000003.1"/>
</dbReference>
<evidence type="ECO:0000256" key="1">
    <source>
        <dbReference type="SAM" id="MobiDB-lite"/>
    </source>
</evidence>
<evidence type="ECO:0000313" key="4">
    <source>
        <dbReference type="Proteomes" id="UP000268233"/>
    </source>
</evidence>
<keyword evidence="4" id="KW-1185">Reference proteome</keyword>
<protein>
    <recommendedName>
        <fullName evidence="2">Halobacterial output domain-containing protein</fullName>
    </recommendedName>
</protein>
<dbReference type="Pfam" id="PF18545">
    <property type="entry name" value="HalOD1"/>
    <property type="match status" value="1"/>
</dbReference>
<evidence type="ECO:0000313" key="3">
    <source>
        <dbReference type="EMBL" id="RKS75861.1"/>
    </source>
</evidence>
<accession>A0A495QR71</accession>
<organism evidence="3 4">
    <name type="scientific">Haloarcula quadrata</name>
    <dbReference type="NCBI Taxonomy" id="182779"/>
    <lineage>
        <taxon>Archaea</taxon>
        <taxon>Methanobacteriati</taxon>
        <taxon>Methanobacteriota</taxon>
        <taxon>Stenosarchaea group</taxon>
        <taxon>Halobacteria</taxon>
        <taxon>Halobacteriales</taxon>
        <taxon>Haloarculaceae</taxon>
        <taxon>Haloarcula</taxon>
    </lineage>
</organism>
<reference evidence="3 4" key="1">
    <citation type="submission" date="2018-10" db="EMBL/GenBank/DDBJ databases">
        <title>Genomic Encyclopedia of Archaeal and Bacterial Type Strains, Phase II (KMG-II): from individual species to whole genera.</title>
        <authorList>
            <person name="Goeker M."/>
        </authorList>
    </citation>
    <scope>NUCLEOTIDE SEQUENCE [LARGE SCALE GENOMIC DNA]</scope>
    <source>
        <strain evidence="3 4">DSM 11927</strain>
    </source>
</reference>
<gene>
    <name evidence="3" type="ORF">BDK61_4392</name>
</gene>
<sequence>MHDDTNEESGSGPADQPESEDTGSTTVRDNWKESDRPSVATVEAVAAATNREMTDLPPLHETIDASALDTLLNGQPSSVTISFRYADTAVSMSGDGSIEVHVERNSREEDSG</sequence>
<dbReference type="AlphaFoldDB" id="A0A495QR71"/>
<dbReference type="InterPro" id="IPR040624">
    <property type="entry name" value="HalOD1"/>
</dbReference>
<dbReference type="GeneID" id="77383595"/>
<evidence type="ECO:0000259" key="2">
    <source>
        <dbReference type="Pfam" id="PF18545"/>
    </source>
</evidence>
<feature type="domain" description="Halobacterial output" evidence="2">
    <location>
        <begin position="33"/>
        <end position="101"/>
    </location>
</feature>
<dbReference type="Proteomes" id="UP000268233">
    <property type="component" value="Unassembled WGS sequence"/>
</dbReference>
<proteinExistence type="predicted"/>
<feature type="region of interest" description="Disordered" evidence="1">
    <location>
        <begin position="1"/>
        <end position="39"/>
    </location>
</feature>
<comment type="caution">
    <text evidence="3">The sequence shown here is derived from an EMBL/GenBank/DDBJ whole genome shotgun (WGS) entry which is preliminary data.</text>
</comment>
<name>A0A495QR71_9EURY</name>
<dbReference type="EMBL" id="RBWW01000003">
    <property type="protein sequence ID" value="RKS75861.1"/>
    <property type="molecule type" value="Genomic_DNA"/>
</dbReference>